<dbReference type="AlphaFoldDB" id="T0I6P8"/>
<protein>
    <submittedName>
        <fullName evidence="1">Uncharacterized protein</fullName>
    </submittedName>
</protein>
<dbReference type="EMBL" id="ATHL01000155">
    <property type="protein sequence ID" value="EQB07320.1"/>
    <property type="molecule type" value="Genomic_DNA"/>
</dbReference>
<sequence>MTAVSIVAPVALLGLVLLGAWAWTDGGRTPVGDIVQPIPVPELPQ</sequence>
<evidence type="ECO:0000313" key="2">
    <source>
        <dbReference type="Proteomes" id="UP000015527"/>
    </source>
</evidence>
<comment type="caution">
    <text evidence="1">The sequence shown here is derived from an EMBL/GenBank/DDBJ whole genome shotgun (WGS) entry which is preliminary data.</text>
</comment>
<accession>T0I6P8</accession>
<dbReference type="PATRIC" id="fig|1096930.3.peg.4581"/>
<dbReference type="Proteomes" id="UP000015527">
    <property type="component" value="Unassembled WGS sequence"/>
</dbReference>
<proteinExistence type="predicted"/>
<reference evidence="1 2" key="1">
    <citation type="journal article" date="2013" name="Genome Announc.">
        <title>Genome Sequence of Novosphingobium lindaniclasticum LE124T, Isolated from a Hexachlorocyclohexane Dumpsite.</title>
        <authorList>
            <person name="Saxena A."/>
            <person name="Nayyar N."/>
            <person name="Sangwan N."/>
            <person name="Kumari R."/>
            <person name="Khurana J.P."/>
            <person name="Lal R."/>
        </authorList>
    </citation>
    <scope>NUCLEOTIDE SEQUENCE [LARGE SCALE GENOMIC DNA]</scope>
    <source>
        <strain evidence="1 2">LE124</strain>
    </source>
</reference>
<organism evidence="1 2">
    <name type="scientific">Novosphingobium lindaniclasticum LE124</name>
    <dbReference type="NCBI Taxonomy" id="1096930"/>
    <lineage>
        <taxon>Bacteria</taxon>
        <taxon>Pseudomonadati</taxon>
        <taxon>Pseudomonadota</taxon>
        <taxon>Alphaproteobacteria</taxon>
        <taxon>Sphingomonadales</taxon>
        <taxon>Sphingomonadaceae</taxon>
        <taxon>Novosphingobium</taxon>
    </lineage>
</organism>
<evidence type="ECO:0000313" key="1">
    <source>
        <dbReference type="EMBL" id="EQB07320.1"/>
    </source>
</evidence>
<gene>
    <name evidence="1" type="ORF">L284_23260</name>
</gene>
<name>T0I6P8_9SPHN</name>
<keyword evidence="2" id="KW-1185">Reference proteome</keyword>